<evidence type="ECO:0000313" key="6">
    <source>
        <dbReference type="Proteomes" id="UP001321475"/>
    </source>
</evidence>
<gene>
    <name evidence="5" type="ORF">GCM10025865_11380</name>
</gene>
<name>A0ABM8G184_9CELL</name>
<dbReference type="InterPro" id="IPR046335">
    <property type="entry name" value="LacI/GalR-like_sensor"/>
</dbReference>
<dbReference type="PANTHER" id="PTHR30146:SF109">
    <property type="entry name" value="HTH-TYPE TRANSCRIPTIONAL REGULATOR GALS"/>
    <property type="match status" value="1"/>
</dbReference>
<evidence type="ECO:0000259" key="4">
    <source>
        <dbReference type="Pfam" id="PF13377"/>
    </source>
</evidence>
<organism evidence="5 6">
    <name type="scientific">Paraoerskovia sediminicola</name>
    <dbReference type="NCBI Taxonomy" id="1138587"/>
    <lineage>
        <taxon>Bacteria</taxon>
        <taxon>Bacillati</taxon>
        <taxon>Actinomycetota</taxon>
        <taxon>Actinomycetes</taxon>
        <taxon>Micrococcales</taxon>
        <taxon>Cellulomonadaceae</taxon>
        <taxon>Paraoerskovia</taxon>
    </lineage>
</organism>
<keyword evidence="1" id="KW-0805">Transcription regulation</keyword>
<sequence>MDPRTRLLPDIASVSAANLSGARQVTEHLTALGHRQIGVIGGPEDWSASADRDAGHAAAAVAVGVMPTSELQRHVEPTVEDGRLAAGELLDLADRPTALVCFNDKIALGALRAAAERGLRVPDDLSVTGFDDSDVSRATTPRLTTVRQPLEEMGRIAVGLLLRLLDGRKVEELHVSLATRLVVGGSTAPAPRGPAR</sequence>
<proteinExistence type="predicted"/>
<keyword evidence="6" id="KW-1185">Reference proteome</keyword>
<evidence type="ECO:0000256" key="1">
    <source>
        <dbReference type="ARBA" id="ARBA00023015"/>
    </source>
</evidence>
<dbReference type="SUPFAM" id="SSF53822">
    <property type="entry name" value="Periplasmic binding protein-like I"/>
    <property type="match status" value="1"/>
</dbReference>
<feature type="domain" description="Transcriptional regulator LacI/GalR-like sensor" evidence="4">
    <location>
        <begin position="26"/>
        <end position="187"/>
    </location>
</feature>
<dbReference type="InterPro" id="IPR028082">
    <property type="entry name" value="Peripla_BP_I"/>
</dbReference>
<keyword evidence="2" id="KW-0238">DNA-binding</keyword>
<dbReference type="EMBL" id="AP027729">
    <property type="protein sequence ID" value="BDZ41839.1"/>
    <property type="molecule type" value="Genomic_DNA"/>
</dbReference>
<dbReference type="RefSeq" id="WP_286218918.1">
    <property type="nucleotide sequence ID" value="NZ_AP027729.1"/>
</dbReference>
<accession>A0ABM8G184</accession>
<reference evidence="6" key="1">
    <citation type="journal article" date="2019" name="Int. J. Syst. Evol. Microbiol.">
        <title>The Global Catalogue of Microorganisms (GCM) 10K type strain sequencing project: providing services to taxonomists for standard genome sequencing and annotation.</title>
        <authorList>
            <consortium name="The Broad Institute Genomics Platform"/>
            <consortium name="The Broad Institute Genome Sequencing Center for Infectious Disease"/>
            <person name="Wu L."/>
            <person name="Ma J."/>
        </authorList>
    </citation>
    <scope>NUCLEOTIDE SEQUENCE [LARGE SCALE GENOMIC DNA]</scope>
    <source>
        <strain evidence="6">NBRC 108565</strain>
    </source>
</reference>
<dbReference type="Gene3D" id="3.40.50.2300">
    <property type="match status" value="2"/>
</dbReference>
<protein>
    <recommendedName>
        <fullName evidence="4">Transcriptional regulator LacI/GalR-like sensor domain-containing protein</fullName>
    </recommendedName>
</protein>
<dbReference type="Proteomes" id="UP001321475">
    <property type="component" value="Chromosome"/>
</dbReference>
<dbReference type="Pfam" id="PF13377">
    <property type="entry name" value="Peripla_BP_3"/>
    <property type="match status" value="1"/>
</dbReference>
<dbReference type="PANTHER" id="PTHR30146">
    <property type="entry name" value="LACI-RELATED TRANSCRIPTIONAL REPRESSOR"/>
    <property type="match status" value="1"/>
</dbReference>
<evidence type="ECO:0000313" key="5">
    <source>
        <dbReference type="EMBL" id="BDZ41839.1"/>
    </source>
</evidence>
<evidence type="ECO:0000256" key="2">
    <source>
        <dbReference type="ARBA" id="ARBA00023125"/>
    </source>
</evidence>
<evidence type="ECO:0000256" key="3">
    <source>
        <dbReference type="ARBA" id="ARBA00023163"/>
    </source>
</evidence>
<keyword evidence="3" id="KW-0804">Transcription</keyword>